<dbReference type="AlphaFoldDB" id="A0A7J7MXK1"/>
<keyword evidence="3" id="KW-1185">Reference proteome</keyword>
<reference evidence="2 3" key="1">
    <citation type="journal article" date="2020" name="IScience">
        <title>Genome Sequencing of the Endangered Kingdonia uniflora (Circaeasteraceae, Ranunculales) Reveals Potential Mechanisms of Evolutionary Specialization.</title>
        <authorList>
            <person name="Sun Y."/>
            <person name="Deng T."/>
            <person name="Zhang A."/>
            <person name="Moore M.J."/>
            <person name="Landis J.B."/>
            <person name="Lin N."/>
            <person name="Zhang H."/>
            <person name="Zhang X."/>
            <person name="Huang J."/>
            <person name="Zhang X."/>
            <person name="Sun H."/>
            <person name="Wang H."/>
        </authorList>
    </citation>
    <scope>NUCLEOTIDE SEQUENCE [LARGE SCALE GENOMIC DNA]</scope>
    <source>
        <strain evidence="2">TB1705</strain>
        <tissue evidence="2">Leaf</tissue>
    </source>
</reference>
<proteinExistence type="predicted"/>
<comment type="caution">
    <text evidence="2">The sequence shown here is derived from an EMBL/GenBank/DDBJ whole genome shotgun (WGS) entry which is preliminary data.</text>
</comment>
<protein>
    <submittedName>
        <fullName evidence="2">Uncharacterized protein</fullName>
    </submittedName>
</protein>
<evidence type="ECO:0000313" key="2">
    <source>
        <dbReference type="EMBL" id="KAF6159510.1"/>
    </source>
</evidence>
<sequence>MNISNTTSTQNQAPQENLVVKASIADKPSRMDRHITTDKPSRTDQHIIADTLRQNVRITAM</sequence>
<organism evidence="2 3">
    <name type="scientific">Kingdonia uniflora</name>
    <dbReference type="NCBI Taxonomy" id="39325"/>
    <lineage>
        <taxon>Eukaryota</taxon>
        <taxon>Viridiplantae</taxon>
        <taxon>Streptophyta</taxon>
        <taxon>Embryophyta</taxon>
        <taxon>Tracheophyta</taxon>
        <taxon>Spermatophyta</taxon>
        <taxon>Magnoliopsida</taxon>
        <taxon>Ranunculales</taxon>
        <taxon>Circaeasteraceae</taxon>
        <taxon>Kingdonia</taxon>
    </lineage>
</organism>
<feature type="compositionally biased region" description="Basic and acidic residues" evidence="1">
    <location>
        <begin position="27"/>
        <end position="42"/>
    </location>
</feature>
<dbReference type="Proteomes" id="UP000541444">
    <property type="component" value="Unassembled WGS sequence"/>
</dbReference>
<evidence type="ECO:0000313" key="3">
    <source>
        <dbReference type="Proteomes" id="UP000541444"/>
    </source>
</evidence>
<accession>A0A7J7MXK1</accession>
<gene>
    <name evidence="2" type="ORF">GIB67_032281</name>
</gene>
<name>A0A7J7MXK1_9MAGN</name>
<evidence type="ECO:0000256" key="1">
    <source>
        <dbReference type="SAM" id="MobiDB-lite"/>
    </source>
</evidence>
<feature type="region of interest" description="Disordered" evidence="1">
    <location>
        <begin position="22"/>
        <end position="42"/>
    </location>
</feature>
<dbReference type="EMBL" id="JACGCM010001193">
    <property type="protein sequence ID" value="KAF6159510.1"/>
    <property type="molecule type" value="Genomic_DNA"/>
</dbReference>